<reference evidence="1 2" key="1">
    <citation type="submission" date="2020-05" db="EMBL/GenBank/DDBJ databases">
        <title>Aquincola sp. isolate from soil.</title>
        <authorList>
            <person name="Han J."/>
            <person name="Kim D.-U."/>
        </authorList>
    </citation>
    <scope>NUCLEOTIDE SEQUENCE [LARGE SCALE GENOMIC DNA]</scope>
    <source>
        <strain evidence="1 2">S2</strain>
    </source>
</reference>
<dbReference type="PANTHER" id="PTHR13812">
    <property type="entry name" value="KETIMINE REDUCTASE MU-CRYSTALLIN"/>
    <property type="match status" value="1"/>
</dbReference>
<organism evidence="1 2">
    <name type="scientific">Pseudaquabacterium terrae</name>
    <dbReference type="NCBI Taxonomy" id="2732868"/>
    <lineage>
        <taxon>Bacteria</taxon>
        <taxon>Pseudomonadati</taxon>
        <taxon>Pseudomonadota</taxon>
        <taxon>Betaproteobacteria</taxon>
        <taxon>Burkholderiales</taxon>
        <taxon>Sphaerotilaceae</taxon>
        <taxon>Pseudaquabacterium</taxon>
    </lineage>
</organism>
<accession>A0ABX2EA35</accession>
<gene>
    <name evidence="1" type="ORF">HLB44_02850</name>
</gene>
<dbReference type="InterPro" id="IPR023401">
    <property type="entry name" value="ODC_N"/>
</dbReference>
<comment type="caution">
    <text evidence="1">The sequence shown here is derived from an EMBL/GenBank/DDBJ whole genome shotgun (WGS) entry which is preliminary data.</text>
</comment>
<dbReference type="PIRSF" id="PIRSF001439">
    <property type="entry name" value="CryM"/>
    <property type="match status" value="1"/>
</dbReference>
<dbReference type="Gene3D" id="3.40.50.720">
    <property type="entry name" value="NAD(P)-binding Rossmann-like Domain"/>
    <property type="match status" value="1"/>
</dbReference>
<dbReference type="InterPro" id="IPR036291">
    <property type="entry name" value="NAD(P)-bd_dom_sf"/>
</dbReference>
<sequence length="343" mass="37472">MKKEILFLSLEDVVSAGGLDVKTAAEHLEHGFRLLSLGRVQQPMKTTLKPICEGGESEMGLVNCLPAYINLGEEEVFSCKILGAMPPNVRRGLPRATGLLTLFDSVHKSPLCVMDAQLISAVRTGAVSLLAARRLVSPETEEVGLVGAGVNMRTQLLALHHALPSLKRARVVSRGESKYEFAREMERMTGIQIKAVQTPEDAVSGCKLVVTCLPNVTQPVVKAQWIDKVGVTVFNIGCYEVEATLLSRMDRIVADVWEQGKHRGVQTHAQAVAQGIIPETRVEDLAPILVGERPGRSARDENIFFCPTGLGFEDGIVGWNIYKSALARRIGTTLTLWNSPKWI</sequence>
<dbReference type="Gene3D" id="3.30.1780.10">
    <property type="entry name" value="ornithine cyclodeaminase, domain 1"/>
    <property type="match status" value="1"/>
</dbReference>
<keyword evidence="2" id="KW-1185">Reference proteome</keyword>
<dbReference type="PANTHER" id="PTHR13812:SF19">
    <property type="entry name" value="KETIMINE REDUCTASE MU-CRYSTALLIN"/>
    <property type="match status" value="1"/>
</dbReference>
<dbReference type="EMBL" id="JABRWJ010000001">
    <property type="protein sequence ID" value="NRF65919.1"/>
    <property type="molecule type" value="Genomic_DNA"/>
</dbReference>
<dbReference type="Proteomes" id="UP000737171">
    <property type="component" value="Unassembled WGS sequence"/>
</dbReference>
<dbReference type="InterPro" id="IPR003462">
    <property type="entry name" value="ODC_Mu_crystall"/>
</dbReference>
<protein>
    <submittedName>
        <fullName evidence="1">Ornithine cyclodeaminase family protein</fullName>
    </submittedName>
</protein>
<dbReference type="SUPFAM" id="SSF51735">
    <property type="entry name" value="NAD(P)-binding Rossmann-fold domains"/>
    <property type="match status" value="1"/>
</dbReference>
<evidence type="ECO:0000313" key="1">
    <source>
        <dbReference type="EMBL" id="NRF65919.1"/>
    </source>
</evidence>
<evidence type="ECO:0000313" key="2">
    <source>
        <dbReference type="Proteomes" id="UP000737171"/>
    </source>
</evidence>
<name>A0ABX2EA35_9BURK</name>
<dbReference type="Pfam" id="PF02423">
    <property type="entry name" value="OCD_Mu_crystall"/>
    <property type="match status" value="1"/>
</dbReference>
<proteinExistence type="predicted"/>